<keyword evidence="2" id="KW-1185">Reference proteome</keyword>
<name>A0A1I3F634_9PLAN</name>
<dbReference type="RefSeq" id="WP_092048985.1">
    <property type="nucleotide sequence ID" value="NZ_FOQD01000005.1"/>
</dbReference>
<dbReference type="AlphaFoldDB" id="A0A1I3F634"/>
<accession>A0A1I3F634</accession>
<sequence length="225" mass="25562">MESNANLAAFVRKLYYGRGEMTATMGKSWHFASLWERLESDRLIPFALLAARRAGTNEVVGLFSRGGISLGSRKPNTPELMTVSHDGQVVGSLTYEMPLPWFGNRIAHVVDRSGLEFGSIHVPTVNSRHQRTNSVWTWDHQQIKPLFDEGQSSVEHRETPPNILAEAEKLVALKVATRLRAKCRVMFQRQPDFETPLCEDEISPRWNQINPALGLFVMTWARSFR</sequence>
<protein>
    <submittedName>
        <fullName evidence="1">Uncharacterized protein</fullName>
    </submittedName>
</protein>
<evidence type="ECO:0000313" key="1">
    <source>
        <dbReference type="EMBL" id="SFI06664.1"/>
    </source>
</evidence>
<reference evidence="2" key="1">
    <citation type="submission" date="2016-10" db="EMBL/GenBank/DDBJ databases">
        <authorList>
            <person name="Varghese N."/>
            <person name="Submissions S."/>
        </authorList>
    </citation>
    <scope>NUCLEOTIDE SEQUENCE [LARGE SCALE GENOMIC DNA]</scope>
    <source>
        <strain evidence="2">DSM 26348</strain>
    </source>
</reference>
<dbReference type="EMBL" id="FOQD01000005">
    <property type="protein sequence ID" value="SFI06664.1"/>
    <property type="molecule type" value="Genomic_DNA"/>
</dbReference>
<dbReference type="Proteomes" id="UP000199518">
    <property type="component" value="Unassembled WGS sequence"/>
</dbReference>
<dbReference type="STRING" id="1576369.SAMN05421753_10599"/>
<proteinExistence type="predicted"/>
<organism evidence="1 2">
    <name type="scientific">Planctomicrobium piriforme</name>
    <dbReference type="NCBI Taxonomy" id="1576369"/>
    <lineage>
        <taxon>Bacteria</taxon>
        <taxon>Pseudomonadati</taxon>
        <taxon>Planctomycetota</taxon>
        <taxon>Planctomycetia</taxon>
        <taxon>Planctomycetales</taxon>
        <taxon>Planctomycetaceae</taxon>
        <taxon>Planctomicrobium</taxon>
    </lineage>
</organism>
<evidence type="ECO:0000313" key="2">
    <source>
        <dbReference type="Proteomes" id="UP000199518"/>
    </source>
</evidence>
<gene>
    <name evidence="1" type="ORF">SAMN05421753_10599</name>
</gene>